<evidence type="ECO:0000313" key="2">
    <source>
        <dbReference type="Proteomes" id="UP000662314"/>
    </source>
</evidence>
<reference evidence="1 2" key="1">
    <citation type="journal article" date="2021" name="Int. J. Syst. Evol. Microbiol.">
        <title>Amazonocrinis nigriterrae gen. nov., sp. nov., Atlanticothrix silvestris gen. nov., sp. nov. and Dendronalium phyllosphericum gen. nov., sp. nov., nostocacean cyanobacteria from Brazilian environments.</title>
        <authorList>
            <person name="Alvarenga D.O."/>
            <person name="Andreote A.P.D."/>
            <person name="Branco L.H.Z."/>
            <person name="Delbaje E."/>
            <person name="Cruz R.B."/>
            <person name="Varani A.M."/>
            <person name="Fiore M.F."/>
        </authorList>
    </citation>
    <scope>NUCLEOTIDE SEQUENCE [LARGE SCALE GENOMIC DNA]</scope>
    <source>
        <strain evidence="1 2">CENA369</strain>
    </source>
</reference>
<dbReference type="AlphaFoldDB" id="A0A8J7IDT3"/>
<dbReference type="SUPFAM" id="SSF51182">
    <property type="entry name" value="RmlC-like cupins"/>
    <property type="match status" value="1"/>
</dbReference>
<dbReference type="InterPro" id="IPR011051">
    <property type="entry name" value="RmlC_Cupin_sf"/>
</dbReference>
<name>A0A8J7IDT3_9NOST</name>
<evidence type="ECO:0000313" key="1">
    <source>
        <dbReference type="EMBL" id="MBH8576222.1"/>
    </source>
</evidence>
<comment type="caution">
    <text evidence="1">The sequence shown here is derived from an EMBL/GenBank/DDBJ whole genome shotgun (WGS) entry which is preliminary data.</text>
</comment>
<sequence>MQNNASQKPTIDYWHVWTDRDGISHQSRCQIEDFIQKGIAPDTSPQWLSQLKQSGATITFTVLPVGWIGNWHENPKPQWVIPLSGRWFVETMDGQRVEMGPGEISFGEDQGTKADAQGHKGHLSGTVGDVPAVLIMVQFEETPTMEQPCRFK</sequence>
<dbReference type="Proteomes" id="UP000662314">
    <property type="component" value="Unassembled WGS sequence"/>
</dbReference>
<dbReference type="CDD" id="cd07009">
    <property type="entry name" value="cupin_BLL0285-like"/>
    <property type="match status" value="1"/>
</dbReference>
<proteinExistence type="predicted"/>
<gene>
    <name evidence="1" type="ORF">I8752_25165</name>
</gene>
<dbReference type="RefSeq" id="WP_214434960.1">
    <property type="nucleotide sequence ID" value="NZ_CAWPUQ010000154.1"/>
</dbReference>
<accession>A0A8J7IDT3</accession>
<dbReference type="EMBL" id="JAECZA010000227">
    <property type="protein sequence ID" value="MBH8576222.1"/>
    <property type="molecule type" value="Genomic_DNA"/>
</dbReference>
<protein>
    <submittedName>
        <fullName evidence="1">Cupin domain-containing protein</fullName>
    </submittedName>
</protein>
<keyword evidence="2" id="KW-1185">Reference proteome</keyword>
<organism evidence="1 2">
    <name type="scientific">Dendronalium phyllosphericum CENA369</name>
    <dbReference type="NCBI Taxonomy" id="1725256"/>
    <lineage>
        <taxon>Bacteria</taxon>
        <taxon>Bacillati</taxon>
        <taxon>Cyanobacteriota</taxon>
        <taxon>Cyanophyceae</taxon>
        <taxon>Nostocales</taxon>
        <taxon>Nostocaceae</taxon>
        <taxon>Dendronalium</taxon>
        <taxon>Dendronalium phyllosphericum</taxon>
    </lineage>
</organism>